<organism evidence="15 16">
    <name type="scientific">Candidatus Pantoea edessiphila</name>
    <dbReference type="NCBI Taxonomy" id="2044610"/>
    <lineage>
        <taxon>Bacteria</taxon>
        <taxon>Pseudomonadati</taxon>
        <taxon>Pseudomonadota</taxon>
        <taxon>Gammaproteobacteria</taxon>
        <taxon>Enterobacterales</taxon>
        <taxon>Erwiniaceae</taxon>
        <taxon>Pantoea</taxon>
    </lineage>
</organism>
<evidence type="ECO:0000259" key="14">
    <source>
        <dbReference type="PROSITE" id="PS51194"/>
    </source>
</evidence>
<comment type="catalytic activity">
    <reaction evidence="12">
        <text>Couples ATP hydrolysis with the unwinding of duplex DNA by translocating in the 3'-5' direction.</text>
        <dbReference type="EC" id="5.6.2.4"/>
    </reaction>
</comment>
<dbReference type="InterPro" id="IPR041236">
    <property type="entry name" value="PriA_C"/>
</dbReference>
<dbReference type="FunFam" id="3.40.1440.60:FF:000001">
    <property type="entry name" value="Primosomal protein N"/>
    <property type="match status" value="1"/>
</dbReference>
<dbReference type="SMART" id="SM00490">
    <property type="entry name" value="HELICc"/>
    <property type="match status" value="1"/>
</dbReference>
<evidence type="ECO:0000256" key="6">
    <source>
        <dbReference type="ARBA" id="ARBA00022806"/>
    </source>
</evidence>
<feature type="binding site" evidence="12">
    <location>
        <position position="446"/>
    </location>
    <ligand>
        <name>Zn(2+)</name>
        <dbReference type="ChEBI" id="CHEBI:29105"/>
        <label>2</label>
    </ligand>
</feature>
<feature type="binding site" evidence="12">
    <location>
        <position position="480"/>
    </location>
    <ligand>
        <name>Zn(2+)</name>
        <dbReference type="ChEBI" id="CHEBI:29105"/>
        <label>1</label>
    </ligand>
</feature>
<dbReference type="CDD" id="cd17929">
    <property type="entry name" value="DEXHc_priA"/>
    <property type="match status" value="1"/>
</dbReference>
<keyword evidence="9 12" id="KW-0238">DNA-binding</keyword>
<evidence type="ECO:0000256" key="4">
    <source>
        <dbReference type="ARBA" id="ARBA00022741"/>
    </source>
</evidence>
<feature type="domain" description="Helicase ATP-binding" evidence="13">
    <location>
        <begin position="222"/>
        <end position="378"/>
    </location>
</feature>
<dbReference type="NCBIfam" id="NF004067">
    <property type="entry name" value="PRK05580.1-4"/>
    <property type="match status" value="1"/>
</dbReference>
<evidence type="ECO:0000256" key="2">
    <source>
        <dbReference type="ARBA" id="ARBA00022705"/>
    </source>
</evidence>
<keyword evidence="5 12" id="KW-0378">Hydrolase</keyword>
<dbReference type="PROSITE" id="PS51192">
    <property type="entry name" value="HELICASE_ATP_BIND_1"/>
    <property type="match status" value="1"/>
</dbReference>
<evidence type="ECO:0000256" key="8">
    <source>
        <dbReference type="ARBA" id="ARBA00022840"/>
    </source>
</evidence>
<dbReference type="PANTHER" id="PTHR30580:SF0">
    <property type="entry name" value="PRIMOSOMAL PROTEIN N"/>
    <property type="match status" value="1"/>
</dbReference>
<dbReference type="OrthoDB" id="9759544at2"/>
<evidence type="ECO:0000256" key="7">
    <source>
        <dbReference type="ARBA" id="ARBA00022833"/>
    </source>
</evidence>
<evidence type="ECO:0000256" key="10">
    <source>
        <dbReference type="ARBA" id="ARBA00023235"/>
    </source>
</evidence>
<dbReference type="GO" id="GO:0006302">
    <property type="term" value="P:double-strand break repair"/>
    <property type="evidence" value="ECO:0007669"/>
    <property type="project" value="InterPro"/>
</dbReference>
<evidence type="ECO:0000256" key="9">
    <source>
        <dbReference type="ARBA" id="ARBA00023125"/>
    </source>
</evidence>
<dbReference type="Pfam" id="PF00271">
    <property type="entry name" value="Helicase_C"/>
    <property type="match status" value="1"/>
</dbReference>
<feature type="binding site" evidence="12">
    <location>
        <position position="449"/>
    </location>
    <ligand>
        <name>Zn(2+)</name>
        <dbReference type="ChEBI" id="CHEBI:29105"/>
        <label>2</label>
    </ligand>
</feature>
<dbReference type="InterPro" id="IPR042115">
    <property type="entry name" value="PriA_3primeBD_sf"/>
</dbReference>
<sequence>MSIIQVVLPIPLNRVFSYICPKDIKPIIGGRVKVPFGHRKMIGIIVSLHENIIIDSKKIKLKTVEEILDKESLFNSSLWNLLNWASNYYHSPLGEVLIHSIPTLLRKGKIIYNNPKLLWQLTEKGYSIKIETLNNAPIQQKALKLLRQKPLSFNHIRNYNIKYSVIKALHVKGLCKLIEYKLPINNWYNNCIIKGEKPILNVDQKIAINAIRKEDQHYAAWLLAGITSSGKTEVYLQILENILIRNQQALILVPEIGLTIQAINIFRKRFNVPIDLLHSELNNTERLAVWLRAKRGENAIVIGTRSALFTPLARPGIIIIDEEHDNAYKQQEGLRYQARDLAVYRAYQENIPIVMGSATPALETLHNVFKGKYRQLNLNNRVGNARIVLEQVVDIKGLTLNGGLSHVLIKKIQAHLNAKNQVLLFLNRRGFSPSLLCHNCSWIAECSNCDRHYTLHQYSRQLICHYCHNKRIIPNVCPNCTLKDLIPIGVGTEQIEEKLKQLFPNIKILRIDYDTTRNKNSLKNYIDNINLGEPCILIGTQMITKGHHFPDVTLVSLLNVDGALFSSDFRATERFAQLYVQVSGRAGRANKQGEVLLQTHYPDHPLLKILLNKGYFGFAEKTLLERKLVLLPPWTNHVLFRAENFDSQKAVKLLQKLRCLLENYSLNDKFIWFMGPLPSLQPKKNRRWRWNLLIQHPSRKYLQKLINKSLPLIYTMPEARKVKLNLDIDPTEL</sequence>
<evidence type="ECO:0000313" key="15">
    <source>
        <dbReference type="EMBL" id="PPI88026.1"/>
    </source>
</evidence>
<dbReference type="InterPro" id="IPR041222">
    <property type="entry name" value="PriA_3primeBD"/>
</dbReference>
<comment type="subunit">
    <text evidence="12">Component of the replication restart primosome.</text>
</comment>
<feature type="binding site" evidence="12">
    <location>
        <position position="437"/>
    </location>
    <ligand>
        <name>Zn(2+)</name>
        <dbReference type="ChEBI" id="CHEBI:29105"/>
        <label>1</label>
    </ligand>
</feature>
<dbReference type="InterPro" id="IPR011545">
    <property type="entry name" value="DEAD/DEAH_box_helicase_dom"/>
</dbReference>
<evidence type="ECO:0000256" key="3">
    <source>
        <dbReference type="ARBA" id="ARBA00022723"/>
    </source>
</evidence>
<dbReference type="InterPro" id="IPR014001">
    <property type="entry name" value="Helicase_ATP-bd"/>
</dbReference>
<dbReference type="CDD" id="cd18804">
    <property type="entry name" value="SF2_C_priA"/>
    <property type="match status" value="1"/>
</dbReference>
<dbReference type="GO" id="GO:0006269">
    <property type="term" value="P:DNA replication, synthesis of primer"/>
    <property type="evidence" value="ECO:0007669"/>
    <property type="project" value="UniProtKB-KW"/>
</dbReference>
<proteinExistence type="inferred from homology"/>
<dbReference type="SMART" id="SM00487">
    <property type="entry name" value="DEXDc"/>
    <property type="match status" value="1"/>
</dbReference>
<dbReference type="InterPro" id="IPR027417">
    <property type="entry name" value="P-loop_NTPase"/>
</dbReference>
<dbReference type="Gene3D" id="3.40.50.300">
    <property type="entry name" value="P-loop containing nucleotide triphosphate hydrolases"/>
    <property type="match status" value="2"/>
</dbReference>
<dbReference type="Gene3D" id="3.40.1440.60">
    <property type="entry name" value="PriA, 3(prime) DNA-binding domain"/>
    <property type="match status" value="1"/>
</dbReference>
<dbReference type="GO" id="GO:0003677">
    <property type="term" value="F:DNA binding"/>
    <property type="evidence" value="ECO:0007669"/>
    <property type="project" value="UniProtKB-UniRule"/>
</dbReference>
<dbReference type="GO" id="GO:0005524">
    <property type="term" value="F:ATP binding"/>
    <property type="evidence" value="ECO:0007669"/>
    <property type="project" value="UniProtKB-UniRule"/>
</dbReference>
<dbReference type="Pfam" id="PF18074">
    <property type="entry name" value="PriA_C"/>
    <property type="match status" value="1"/>
</dbReference>
<dbReference type="InterPro" id="IPR005259">
    <property type="entry name" value="PriA"/>
</dbReference>
<keyword evidence="3 12" id="KW-0479">Metal-binding</keyword>
<dbReference type="Proteomes" id="UP000296153">
    <property type="component" value="Unassembled WGS sequence"/>
</dbReference>
<comment type="function">
    <text evidence="12">Initiates the restart of stalled replication forks, which reloads the replicative helicase on sites other than the origin of replication. Recognizes and binds to abandoned replication forks and remodels them to uncover a helicase loading site. Promotes assembly of the primosome at these replication forks.</text>
</comment>
<dbReference type="EC" id="5.6.2.4" evidence="12"/>
<dbReference type="GO" id="GO:0016887">
    <property type="term" value="F:ATP hydrolysis activity"/>
    <property type="evidence" value="ECO:0007669"/>
    <property type="project" value="RHEA"/>
</dbReference>
<dbReference type="GO" id="GO:0008270">
    <property type="term" value="F:zinc ion binding"/>
    <property type="evidence" value="ECO:0007669"/>
    <property type="project" value="UniProtKB-UniRule"/>
</dbReference>
<protein>
    <recommendedName>
        <fullName evidence="12">Replication restart protein PriA</fullName>
    </recommendedName>
    <alternativeName>
        <fullName evidence="12">ATP-dependent DNA helicase PriA</fullName>
        <ecNumber evidence="12">5.6.2.4</ecNumber>
    </alternativeName>
    <alternativeName>
        <fullName evidence="12">DNA 3'-5' helicase PriA</fullName>
    </alternativeName>
</protein>
<dbReference type="AlphaFoldDB" id="A0A2P5T0D7"/>
<reference evidence="15 16" key="1">
    <citation type="journal article" date="2018" name="Genome Biol. Evol.">
        <title>Cladogenesis and Genomic Streamlining in Extracellular Endosymbionts of Tropical Stink Bugs.</title>
        <authorList>
            <person name="Otero-Bravo A."/>
            <person name="Goffredi S."/>
            <person name="Sabree Z.L."/>
        </authorList>
    </citation>
    <scope>NUCLEOTIDE SEQUENCE [LARGE SCALE GENOMIC DNA]</scope>
    <source>
        <strain evidence="15 16">SoEE</strain>
    </source>
</reference>
<keyword evidence="8 12" id="KW-0067">ATP-binding</keyword>
<keyword evidence="7 12" id="KW-0862">Zinc</keyword>
<comment type="catalytic activity">
    <reaction evidence="11 12">
        <text>ATP + H2O = ADP + phosphate + H(+)</text>
        <dbReference type="Rhea" id="RHEA:13065"/>
        <dbReference type="ChEBI" id="CHEBI:15377"/>
        <dbReference type="ChEBI" id="CHEBI:15378"/>
        <dbReference type="ChEBI" id="CHEBI:30616"/>
        <dbReference type="ChEBI" id="CHEBI:43474"/>
        <dbReference type="ChEBI" id="CHEBI:456216"/>
        <dbReference type="EC" id="5.6.2.4"/>
    </reaction>
</comment>
<comment type="cofactor">
    <cofactor evidence="12">
        <name>Zn(2+)</name>
        <dbReference type="ChEBI" id="CHEBI:29105"/>
    </cofactor>
    <text evidence="12">Binds 2 zinc ions per subunit.</text>
</comment>
<evidence type="ECO:0000256" key="12">
    <source>
        <dbReference type="HAMAP-Rule" id="MF_00983"/>
    </source>
</evidence>
<accession>A0A2P5T0D7</accession>
<keyword evidence="1 12" id="KW-0639">Primosome</keyword>
<keyword evidence="2 12" id="KW-0235">DNA replication</keyword>
<dbReference type="InterPro" id="IPR048949">
    <property type="entry name" value="WHD_PriA"/>
</dbReference>
<dbReference type="GO" id="GO:1990077">
    <property type="term" value="C:primosome complex"/>
    <property type="evidence" value="ECO:0007669"/>
    <property type="project" value="UniProtKB-UniRule"/>
</dbReference>
<evidence type="ECO:0000313" key="16">
    <source>
        <dbReference type="Proteomes" id="UP000296153"/>
    </source>
</evidence>
<evidence type="ECO:0000256" key="11">
    <source>
        <dbReference type="ARBA" id="ARBA00048988"/>
    </source>
</evidence>
<dbReference type="SUPFAM" id="SSF52540">
    <property type="entry name" value="P-loop containing nucleoside triphosphate hydrolases"/>
    <property type="match status" value="2"/>
</dbReference>
<comment type="similarity">
    <text evidence="12">Belongs to the helicase family. PriA subfamily.</text>
</comment>
<dbReference type="NCBIfam" id="TIGR00595">
    <property type="entry name" value="priA"/>
    <property type="match status" value="1"/>
</dbReference>
<name>A0A2P5T0D7_9GAMM</name>
<dbReference type="FunFam" id="3.40.50.300:FF:000489">
    <property type="entry name" value="Primosome assembly protein PriA"/>
    <property type="match status" value="1"/>
</dbReference>
<keyword evidence="4 12" id="KW-0547">Nucleotide-binding</keyword>
<dbReference type="EMBL" id="PDKT01000001">
    <property type="protein sequence ID" value="PPI88026.1"/>
    <property type="molecule type" value="Genomic_DNA"/>
</dbReference>
<dbReference type="GO" id="GO:0043138">
    <property type="term" value="F:3'-5' DNA helicase activity"/>
    <property type="evidence" value="ECO:0007669"/>
    <property type="project" value="UniProtKB-EC"/>
</dbReference>
<dbReference type="Pfam" id="PF17764">
    <property type="entry name" value="PriA_3primeBD"/>
    <property type="match status" value="1"/>
</dbReference>
<dbReference type="NCBIfam" id="NF004065">
    <property type="entry name" value="PRK05580.1-1"/>
    <property type="match status" value="1"/>
</dbReference>
<feature type="binding site" evidence="12">
    <location>
        <position position="464"/>
    </location>
    <ligand>
        <name>Zn(2+)</name>
        <dbReference type="ChEBI" id="CHEBI:29105"/>
        <label>2</label>
    </ligand>
</feature>
<dbReference type="RefSeq" id="WP_136130637.1">
    <property type="nucleotide sequence ID" value="NZ_PDKT01000001.1"/>
</dbReference>
<dbReference type="HAMAP" id="MF_00983">
    <property type="entry name" value="PriA"/>
    <property type="match status" value="1"/>
</dbReference>
<feature type="binding site" evidence="12">
    <location>
        <position position="477"/>
    </location>
    <ligand>
        <name>Zn(2+)</name>
        <dbReference type="ChEBI" id="CHEBI:29105"/>
        <label>1</label>
    </ligand>
</feature>
<dbReference type="GO" id="GO:0006270">
    <property type="term" value="P:DNA replication initiation"/>
    <property type="evidence" value="ECO:0007669"/>
    <property type="project" value="TreeGrafter"/>
</dbReference>
<dbReference type="PANTHER" id="PTHR30580">
    <property type="entry name" value="PRIMOSOMAL PROTEIN N"/>
    <property type="match status" value="1"/>
</dbReference>
<dbReference type="PROSITE" id="PS51194">
    <property type="entry name" value="HELICASE_CTER"/>
    <property type="match status" value="1"/>
</dbReference>
<keyword evidence="10 12" id="KW-0413">Isomerase</keyword>
<dbReference type="Pfam" id="PF00270">
    <property type="entry name" value="DEAD"/>
    <property type="match status" value="1"/>
</dbReference>
<evidence type="ECO:0000256" key="1">
    <source>
        <dbReference type="ARBA" id="ARBA00022515"/>
    </source>
</evidence>
<gene>
    <name evidence="12" type="primary">priA</name>
    <name evidence="15" type="ORF">CRV12_00050</name>
</gene>
<comment type="caution">
    <text evidence="15">The sequence shown here is derived from an EMBL/GenBank/DDBJ whole genome shotgun (WGS) entry which is preliminary data.</text>
</comment>
<dbReference type="InterPro" id="IPR001650">
    <property type="entry name" value="Helicase_C-like"/>
</dbReference>
<feature type="binding site" evidence="12">
    <location>
        <position position="440"/>
    </location>
    <ligand>
        <name>Zn(2+)</name>
        <dbReference type="ChEBI" id="CHEBI:29105"/>
        <label>1</label>
    </ligand>
</feature>
<keyword evidence="6 12" id="KW-0347">Helicase</keyword>
<evidence type="ECO:0000259" key="13">
    <source>
        <dbReference type="PROSITE" id="PS51192"/>
    </source>
</evidence>
<feature type="binding site" evidence="12">
    <location>
        <position position="467"/>
    </location>
    <ligand>
        <name>Zn(2+)</name>
        <dbReference type="ChEBI" id="CHEBI:29105"/>
        <label>2</label>
    </ligand>
</feature>
<evidence type="ECO:0000256" key="5">
    <source>
        <dbReference type="ARBA" id="ARBA00022801"/>
    </source>
</evidence>
<feature type="domain" description="Helicase C-terminal" evidence="14">
    <location>
        <begin position="458"/>
        <end position="639"/>
    </location>
</feature>
<dbReference type="GO" id="GO:0006310">
    <property type="term" value="P:DNA recombination"/>
    <property type="evidence" value="ECO:0007669"/>
    <property type="project" value="InterPro"/>
</dbReference>
<dbReference type="Pfam" id="PF21213">
    <property type="entry name" value="WHD_PriA"/>
    <property type="match status" value="1"/>
</dbReference>